<evidence type="ECO:0000256" key="4">
    <source>
        <dbReference type="ARBA" id="ARBA00022723"/>
    </source>
</evidence>
<name>A0A1H1Z1P0_9MICC</name>
<evidence type="ECO:0000256" key="2">
    <source>
        <dbReference type="ARBA" id="ARBA00022475"/>
    </source>
</evidence>
<dbReference type="GO" id="GO:0016020">
    <property type="term" value="C:membrane"/>
    <property type="evidence" value="ECO:0007669"/>
    <property type="project" value="UniProtKB-SubCell"/>
</dbReference>
<dbReference type="GO" id="GO:0046872">
    <property type="term" value="F:metal ion binding"/>
    <property type="evidence" value="ECO:0007669"/>
    <property type="project" value="UniProtKB-KW"/>
</dbReference>
<feature type="transmembrane region" description="Helical" evidence="12">
    <location>
        <begin position="111"/>
        <end position="134"/>
    </location>
</feature>
<comment type="subcellular location">
    <subcellularLocation>
        <location evidence="1">Membrane</location>
        <topology evidence="1">Multi-pass membrane protein</topology>
    </subcellularLocation>
</comment>
<accession>A0A1H1Z1P0</accession>
<evidence type="ECO:0000313" key="14">
    <source>
        <dbReference type="Proteomes" id="UP000198751"/>
    </source>
</evidence>
<keyword evidence="6" id="KW-0560">Oxidoreductase</keyword>
<dbReference type="InterPro" id="IPR003780">
    <property type="entry name" value="COX15/CtaA_fam"/>
</dbReference>
<keyword evidence="8" id="KW-0350">Heme biosynthesis</keyword>
<keyword evidence="3 12" id="KW-0812">Transmembrane</keyword>
<feature type="transmembrane region" description="Helical" evidence="12">
    <location>
        <begin position="285"/>
        <end position="305"/>
    </location>
</feature>
<feature type="transmembrane region" description="Helical" evidence="12">
    <location>
        <begin position="227"/>
        <end position="248"/>
    </location>
</feature>
<evidence type="ECO:0000256" key="8">
    <source>
        <dbReference type="ARBA" id="ARBA00023133"/>
    </source>
</evidence>
<evidence type="ECO:0000256" key="9">
    <source>
        <dbReference type="ARBA" id="ARBA00023136"/>
    </source>
</evidence>
<evidence type="ECO:0000256" key="1">
    <source>
        <dbReference type="ARBA" id="ARBA00004141"/>
    </source>
</evidence>
<keyword evidence="7" id="KW-0408">Iron</keyword>
<reference evidence="14" key="1">
    <citation type="submission" date="2016-10" db="EMBL/GenBank/DDBJ databases">
        <authorList>
            <person name="Varghese N."/>
            <person name="Submissions S."/>
        </authorList>
    </citation>
    <scope>NUCLEOTIDE SEQUENCE [LARGE SCALE GENOMIC DNA]</scope>
    <source>
        <strain evidence="14">IMMIB L-1606</strain>
    </source>
</reference>
<keyword evidence="14" id="KW-1185">Reference proteome</keyword>
<sequence length="314" mass="33059">MSTASRLPQFAGRLASRLPRTVDARVRRLAVASLIGQTLLVVTGGAVRLTASGLGCPTWPRCTDTSLVNTAEMGIHGFIEFGNRLLTFALAAVAALMLVYLWNLRKERRDLFLLALGLLASIPAQAVIGGITVLTGLNPWVVGLHFLVSMALVVFATLLVNRAYGRTGRYMTVSLRALPGTLRPVTSAVALFSALAVMLGVVVTGAGPHAGDADAPRNGLDWDLFSHIHAVPAYLVTAGSLVALVLVLTRRIAGPFRTAVFGLLGVTVLQAVIGFTQYYNGIPALLVGAHMLGAALLMATATNAWDVARSSPVE</sequence>
<dbReference type="PANTHER" id="PTHR35457:SF1">
    <property type="entry name" value="HEME A SYNTHASE"/>
    <property type="match status" value="1"/>
</dbReference>
<dbReference type="GO" id="GO:0016491">
    <property type="term" value="F:oxidoreductase activity"/>
    <property type="evidence" value="ECO:0007669"/>
    <property type="project" value="UniProtKB-KW"/>
</dbReference>
<dbReference type="InterPro" id="IPR050450">
    <property type="entry name" value="COX15/CtaA_HemeA_synthase"/>
</dbReference>
<dbReference type="Proteomes" id="UP000198751">
    <property type="component" value="Chromosome I"/>
</dbReference>
<dbReference type="OrthoDB" id="5241540at2"/>
<keyword evidence="2" id="KW-1003">Cell membrane</keyword>
<feature type="transmembrane region" description="Helical" evidence="12">
    <location>
        <begin position="185"/>
        <end position="207"/>
    </location>
</feature>
<feature type="transmembrane region" description="Helical" evidence="12">
    <location>
        <begin position="140"/>
        <end position="164"/>
    </location>
</feature>
<dbReference type="RefSeq" id="WP_091720121.1">
    <property type="nucleotide sequence ID" value="NZ_CAUQLD010000002.1"/>
</dbReference>
<organism evidence="13 14">
    <name type="scientific">Pseudarthrobacter equi</name>
    <dbReference type="NCBI Taxonomy" id="728066"/>
    <lineage>
        <taxon>Bacteria</taxon>
        <taxon>Bacillati</taxon>
        <taxon>Actinomycetota</taxon>
        <taxon>Actinomycetes</taxon>
        <taxon>Micrococcales</taxon>
        <taxon>Micrococcaceae</taxon>
        <taxon>Pseudarthrobacter</taxon>
    </lineage>
</organism>
<evidence type="ECO:0000256" key="7">
    <source>
        <dbReference type="ARBA" id="ARBA00023004"/>
    </source>
</evidence>
<evidence type="ECO:0000256" key="3">
    <source>
        <dbReference type="ARBA" id="ARBA00022692"/>
    </source>
</evidence>
<evidence type="ECO:0000256" key="6">
    <source>
        <dbReference type="ARBA" id="ARBA00023002"/>
    </source>
</evidence>
<dbReference type="EMBL" id="LT629779">
    <property type="protein sequence ID" value="SDT27472.1"/>
    <property type="molecule type" value="Genomic_DNA"/>
</dbReference>
<evidence type="ECO:0000256" key="11">
    <source>
        <dbReference type="ARBA" id="ARBA00023444"/>
    </source>
</evidence>
<dbReference type="AlphaFoldDB" id="A0A1H1Z1P0"/>
<evidence type="ECO:0000256" key="12">
    <source>
        <dbReference type="SAM" id="Phobius"/>
    </source>
</evidence>
<evidence type="ECO:0000256" key="10">
    <source>
        <dbReference type="ARBA" id="ARBA00023157"/>
    </source>
</evidence>
<comment type="pathway">
    <text evidence="11">Porphyrin-containing compound metabolism.</text>
</comment>
<keyword evidence="4" id="KW-0479">Metal-binding</keyword>
<protein>
    <submittedName>
        <fullName evidence="13">Cytochrome c oxidase assembly protein subunit 15</fullName>
    </submittedName>
</protein>
<feature type="transmembrane region" description="Helical" evidence="12">
    <location>
        <begin position="260"/>
        <end position="279"/>
    </location>
</feature>
<evidence type="ECO:0000256" key="5">
    <source>
        <dbReference type="ARBA" id="ARBA00022989"/>
    </source>
</evidence>
<evidence type="ECO:0000313" key="13">
    <source>
        <dbReference type="EMBL" id="SDT27472.1"/>
    </source>
</evidence>
<feature type="transmembrane region" description="Helical" evidence="12">
    <location>
        <begin position="85"/>
        <end position="104"/>
    </location>
</feature>
<proteinExistence type="predicted"/>
<dbReference type="PANTHER" id="PTHR35457">
    <property type="entry name" value="HEME A SYNTHASE"/>
    <property type="match status" value="1"/>
</dbReference>
<feature type="transmembrane region" description="Helical" evidence="12">
    <location>
        <begin position="29"/>
        <end position="51"/>
    </location>
</feature>
<gene>
    <name evidence="13" type="ORF">SAMN04489743_2248</name>
</gene>
<dbReference type="Pfam" id="PF02628">
    <property type="entry name" value="COX15-CtaA"/>
    <property type="match status" value="1"/>
</dbReference>
<keyword evidence="9 12" id="KW-0472">Membrane</keyword>
<keyword evidence="5 12" id="KW-1133">Transmembrane helix</keyword>
<keyword evidence="10" id="KW-1015">Disulfide bond</keyword>
<dbReference type="GO" id="GO:0006784">
    <property type="term" value="P:heme A biosynthetic process"/>
    <property type="evidence" value="ECO:0007669"/>
    <property type="project" value="InterPro"/>
</dbReference>